<dbReference type="RefSeq" id="WP_076765889.1">
    <property type="nucleotide sequence ID" value="NZ_CP049740.1"/>
</dbReference>
<comment type="subunit">
    <text evidence="6">Heterooligomer composed of large and small subunits.</text>
</comment>
<keyword evidence="3 6" id="KW-0540">Nuclease</keyword>
<dbReference type="HAMAP" id="MF_00337">
    <property type="entry name" value="Exonuc_7_S"/>
    <property type="match status" value="1"/>
</dbReference>
<evidence type="ECO:0000256" key="6">
    <source>
        <dbReference type="HAMAP-Rule" id="MF_00337"/>
    </source>
</evidence>
<comment type="similarity">
    <text evidence="1 6">Belongs to the XseB family.</text>
</comment>
<evidence type="ECO:0000256" key="1">
    <source>
        <dbReference type="ARBA" id="ARBA00009998"/>
    </source>
</evidence>
<dbReference type="InterPro" id="IPR037004">
    <property type="entry name" value="Exonuc_VII_ssu_sf"/>
</dbReference>
<evidence type="ECO:0000256" key="2">
    <source>
        <dbReference type="ARBA" id="ARBA00022490"/>
    </source>
</evidence>
<gene>
    <name evidence="6" type="primary">xseB</name>
    <name evidence="7" type="ORF">G7057_11455</name>
</gene>
<evidence type="ECO:0000256" key="4">
    <source>
        <dbReference type="ARBA" id="ARBA00022801"/>
    </source>
</evidence>
<dbReference type="AlphaFoldDB" id="A0A6G7KCP8"/>
<comment type="catalytic activity">
    <reaction evidence="6">
        <text>Exonucleolytic cleavage in either 5'- to 3'- or 3'- to 5'-direction to yield nucleoside 5'-phosphates.</text>
        <dbReference type="EC" id="3.1.11.6"/>
    </reaction>
</comment>
<dbReference type="GO" id="GO:0005829">
    <property type="term" value="C:cytosol"/>
    <property type="evidence" value="ECO:0007669"/>
    <property type="project" value="TreeGrafter"/>
</dbReference>
<dbReference type="InterPro" id="IPR003761">
    <property type="entry name" value="Exonuc_VII_S"/>
</dbReference>
<dbReference type="EMBL" id="CP049740">
    <property type="protein sequence ID" value="QII83002.1"/>
    <property type="molecule type" value="Genomic_DNA"/>
</dbReference>
<dbReference type="GO" id="GO:0006308">
    <property type="term" value="P:DNA catabolic process"/>
    <property type="evidence" value="ECO:0007669"/>
    <property type="project" value="UniProtKB-UniRule"/>
</dbReference>
<evidence type="ECO:0000256" key="5">
    <source>
        <dbReference type="ARBA" id="ARBA00022839"/>
    </source>
</evidence>
<organism evidence="7 8">
    <name type="scientific">Jeotgalibaca arthritidis</name>
    <dbReference type="NCBI Taxonomy" id="1868794"/>
    <lineage>
        <taxon>Bacteria</taxon>
        <taxon>Bacillati</taxon>
        <taxon>Bacillota</taxon>
        <taxon>Bacilli</taxon>
        <taxon>Lactobacillales</taxon>
        <taxon>Carnobacteriaceae</taxon>
        <taxon>Jeotgalibaca</taxon>
    </lineage>
</organism>
<dbReference type="EC" id="3.1.11.6" evidence="6"/>
<sequence length="77" mass="8575">MSEINIESLTFEQAMKELETIVTSLESGDVALEDALKQFQEGMALSKHCQDTLNHAERTLTKMIAPDGSVQEFDVTE</sequence>
<dbReference type="Pfam" id="PF02609">
    <property type="entry name" value="Exonuc_VII_S"/>
    <property type="match status" value="1"/>
</dbReference>
<dbReference type="Gene3D" id="1.10.287.1040">
    <property type="entry name" value="Exonuclease VII, small subunit"/>
    <property type="match status" value="1"/>
</dbReference>
<accession>A0A6G7KCP8</accession>
<dbReference type="NCBIfam" id="NF002138">
    <property type="entry name" value="PRK00977.1-2"/>
    <property type="match status" value="1"/>
</dbReference>
<name>A0A6G7KCP8_9LACT</name>
<reference evidence="7 8" key="1">
    <citation type="journal article" date="2017" name="Int. J. Syst. Evol. Microbiol.">
        <title>Jeotgalibaca porci sp. nov. and Jeotgalibaca arthritidis sp. nov., isolated from pigs, and emended description of the genus Jeotgalibaca.</title>
        <authorList>
            <person name="Zamora L."/>
            <person name="Perez-Sancho M."/>
            <person name="Dominguez L."/>
            <person name="Fernandez-Garayzabal J.F."/>
            <person name="Vela A.I."/>
        </authorList>
    </citation>
    <scope>NUCLEOTIDE SEQUENCE [LARGE SCALE GENOMIC DNA]</scope>
    <source>
        <strain evidence="7 8">CECT 9157</strain>
    </source>
</reference>
<evidence type="ECO:0000256" key="3">
    <source>
        <dbReference type="ARBA" id="ARBA00022722"/>
    </source>
</evidence>
<evidence type="ECO:0000313" key="7">
    <source>
        <dbReference type="EMBL" id="QII83002.1"/>
    </source>
</evidence>
<comment type="function">
    <text evidence="6">Bidirectionally degrades single-stranded DNA into large acid-insoluble oligonucleotides, which are then degraded further into small acid-soluble oligonucleotides.</text>
</comment>
<keyword evidence="5 6" id="KW-0269">Exonuclease</keyword>
<keyword evidence="4 6" id="KW-0378">Hydrolase</keyword>
<dbReference type="SUPFAM" id="SSF116842">
    <property type="entry name" value="XseB-like"/>
    <property type="match status" value="1"/>
</dbReference>
<keyword evidence="2 6" id="KW-0963">Cytoplasm</keyword>
<proteinExistence type="inferred from homology"/>
<dbReference type="GO" id="GO:0009318">
    <property type="term" value="C:exodeoxyribonuclease VII complex"/>
    <property type="evidence" value="ECO:0007669"/>
    <property type="project" value="UniProtKB-UniRule"/>
</dbReference>
<dbReference type="GO" id="GO:0008855">
    <property type="term" value="F:exodeoxyribonuclease VII activity"/>
    <property type="evidence" value="ECO:0007669"/>
    <property type="project" value="UniProtKB-UniRule"/>
</dbReference>
<dbReference type="Proteomes" id="UP000501451">
    <property type="component" value="Chromosome"/>
</dbReference>
<dbReference type="NCBIfam" id="TIGR01280">
    <property type="entry name" value="xseB"/>
    <property type="match status" value="1"/>
</dbReference>
<protein>
    <recommendedName>
        <fullName evidence="6">Exodeoxyribonuclease 7 small subunit</fullName>
        <ecNumber evidence="6">3.1.11.6</ecNumber>
    </recommendedName>
    <alternativeName>
        <fullName evidence="6">Exodeoxyribonuclease VII small subunit</fullName>
        <shortName evidence="6">Exonuclease VII small subunit</shortName>
    </alternativeName>
</protein>
<dbReference type="PANTHER" id="PTHR34137:SF1">
    <property type="entry name" value="EXODEOXYRIBONUCLEASE 7 SMALL SUBUNIT"/>
    <property type="match status" value="1"/>
</dbReference>
<comment type="subcellular location">
    <subcellularLocation>
        <location evidence="6">Cytoplasm</location>
    </subcellularLocation>
</comment>
<dbReference type="KEGG" id="jar:G7057_11455"/>
<keyword evidence="8" id="KW-1185">Reference proteome</keyword>
<evidence type="ECO:0000313" key="8">
    <source>
        <dbReference type="Proteomes" id="UP000501451"/>
    </source>
</evidence>
<dbReference type="PANTHER" id="PTHR34137">
    <property type="entry name" value="EXODEOXYRIBONUCLEASE 7 SMALL SUBUNIT"/>
    <property type="match status" value="1"/>
</dbReference>